<feature type="region of interest" description="Disordered" evidence="7">
    <location>
        <begin position="794"/>
        <end position="817"/>
    </location>
</feature>
<evidence type="ECO:0000259" key="8">
    <source>
        <dbReference type="Pfam" id="PF12340"/>
    </source>
</evidence>
<feature type="compositionally biased region" description="Basic and acidic residues" evidence="7">
    <location>
        <begin position="800"/>
        <end position="813"/>
    </location>
</feature>
<dbReference type="InterPro" id="IPR022105">
    <property type="entry name" value="DUF3645"/>
</dbReference>
<dbReference type="Pfam" id="PF12359">
    <property type="entry name" value="DUF3645"/>
    <property type="match status" value="1"/>
</dbReference>
<dbReference type="Pfam" id="PF12340">
    <property type="entry name" value="DUF3638"/>
    <property type="match status" value="1"/>
</dbReference>
<evidence type="ECO:0000256" key="2">
    <source>
        <dbReference type="ARBA" id="ARBA00012759"/>
    </source>
</evidence>
<gene>
    <name evidence="10" type="ORF">QQZ08_006777</name>
</gene>
<comment type="caution">
    <text evidence="10">The sequence shown here is derived from an EMBL/GenBank/DDBJ whole genome shotgun (WGS) entry which is preliminary data.</text>
</comment>
<evidence type="ECO:0000256" key="6">
    <source>
        <dbReference type="ARBA" id="ARBA00022807"/>
    </source>
</evidence>
<accession>A0ABR1I086</accession>
<reference evidence="10 11" key="1">
    <citation type="journal article" date="2025" name="Microbiol. Resour. Announc.">
        <title>Draft genome sequences for Neonectria magnoliae and Neonectria punicea, canker pathogens of Liriodendron tulipifera and Acer saccharum in West Virginia.</title>
        <authorList>
            <person name="Petronek H.M."/>
            <person name="Kasson M.T."/>
            <person name="Metheny A.M."/>
            <person name="Stauder C.M."/>
            <person name="Lovett B."/>
            <person name="Lynch S.C."/>
            <person name="Garnas J.R."/>
            <person name="Kasson L.R."/>
            <person name="Stajich J.E."/>
        </authorList>
    </citation>
    <scope>NUCLEOTIDE SEQUENCE [LARGE SCALE GENOMIC DNA]</scope>
    <source>
        <strain evidence="10 11">NRRL 64651</strain>
    </source>
</reference>
<keyword evidence="6" id="KW-0788">Thiol protease</keyword>
<organism evidence="10 11">
    <name type="scientific">Neonectria magnoliae</name>
    <dbReference type="NCBI Taxonomy" id="2732573"/>
    <lineage>
        <taxon>Eukaryota</taxon>
        <taxon>Fungi</taxon>
        <taxon>Dikarya</taxon>
        <taxon>Ascomycota</taxon>
        <taxon>Pezizomycotina</taxon>
        <taxon>Sordariomycetes</taxon>
        <taxon>Hypocreomycetidae</taxon>
        <taxon>Hypocreales</taxon>
        <taxon>Nectriaceae</taxon>
        <taxon>Neonectria</taxon>
    </lineage>
</organism>
<feature type="domain" description="DUF3638" evidence="8">
    <location>
        <begin position="1"/>
        <end position="201"/>
    </location>
</feature>
<evidence type="ECO:0000259" key="9">
    <source>
        <dbReference type="Pfam" id="PF12359"/>
    </source>
</evidence>
<dbReference type="EMBL" id="JAZAVK010000062">
    <property type="protein sequence ID" value="KAK7426741.1"/>
    <property type="molecule type" value="Genomic_DNA"/>
</dbReference>
<evidence type="ECO:0000256" key="3">
    <source>
        <dbReference type="ARBA" id="ARBA00022670"/>
    </source>
</evidence>
<evidence type="ECO:0000256" key="4">
    <source>
        <dbReference type="ARBA" id="ARBA00022786"/>
    </source>
</evidence>
<evidence type="ECO:0000256" key="7">
    <source>
        <dbReference type="SAM" id="MobiDB-lite"/>
    </source>
</evidence>
<evidence type="ECO:0000256" key="5">
    <source>
        <dbReference type="ARBA" id="ARBA00022801"/>
    </source>
</evidence>
<sequence length="1075" mass="121141">MIRKVQQQIARQMMDPPNSQNAVMQLNMGEGKSSVIVPIVAAALSNGSKLVRVIVAKPQAKQMFHFLVSKLSGLLNRPVYQLPFSRATSMDVQKVALLHQLVTRCMDEGGVMMVQPEHLLSFQLMGLECQIDGSTELATALQEAQNFFDGNARDVVDESDENFSAKFELIYTLGQQRPMEHSPERWVVIQEVLDLFAKFTPVVKRKFPQSVDLDCRNSASFPRIRILGPKAEGFLLSLLANHICDKGITGFPIARQPNHVRAAFLRYMTVPELSFEDIDAVESSNFWNGTTVNNILLLRGLIAGGILAFVFGNKRWRVNYGTDATREKTTRLAVPFRAKDNPSPRSEFSHPDVVIVLTCLSYYYSGLEDDHLFDALDLLIRSDNADAEYQAWVTTAPTLPSSFRQLSGINLRDRVQCTSTIFQHLRFSKGAIDYFLSQMVFVKELREFPHKLTASGWDLGKLKPNPTTGFSGTNDSRYVLPLEVNQLDLPKQKHTNALVLEYLLRPENGTALMSPRGDGALSDCDALLGMVTEMDSNTRVILDVGAQVIDLNNQEFARAWLKLYTGDDKTQAVVFFSDSDELMVLDHSGNLEELQTSPFSKQLDQCLIFLDEGHTRGTDLKLPEFYRAAVTLGANLTKDRLVQACMRMRKLGKGQSVVFCIPKEIETKIMIQREPCSASQSITVADVVCWTISETWADLRRTLPLWVVQGLRFYRQDGIWKDQSSYPLDDNNARIGWARKFLEDEAQSLDRRYRPHATRGAVISMFEGIEPFIAARLQKRCDQFGITQFGTASLQEEQERELSPETETEREVETPQVVTPAVHSIHPGLRYFIRHGQMQSDGYGFMPAFMALSNTTAAKHLDVGEFATHVWVTHDFATSIQAKYQDTDCSDLFQRPVQWVLTSTSEDNLVTKLVIISPYEANELIPEIKASTQVTLHLYSPRTNLGYQSLDHLALYTVPHRPTKPVLSRQQVVYLNLFAGQLYLSSFQEYTNLCDELGLAWSTPEDLVVLQADGFIPPGLREGNVVNRSGLTRSPVKFIKVLMMRIRQSGKSIEKTHMGKILDGVLLTTDDFEED</sequence>
<evidence type="ECO:0000313" key="10">
    <source>
        <dbReference type="EMBL" id="KAK7426741.1"/>
    </source>
</evidence>
<protein>
    <recommendedName>
        <fullName evidence="2">ubiquitinyl hydrolase 1</fullName>
        <ecNumber evidence="2">3.4.19.12</ecNumber>
    </recommendedName>
</protein>
<comment type="catalytic activity">
    <reaction evidence="1">
        <text>Thiol-dependent hydrolysis of ester, thioester, amide, peptide and isopeptide bonds formed by the C-terminal Gly of ubiquitin (a 76-residue protein attached to proteins as an intracellular targeting signal).</text>
        <dbReference type="EC" id="3.4.19.12"/>
    </reaction>
</comment>
<dbReference type="PANTHER" id="PTHR13367">
    <property type="entry name" value="UBIQUITIN THIOESTERASE"/>
    <property type="match status" value="1"/>
</dbReference>
<evidence type="ECO:0000313" key="11">
    <source>
        <dbReference type="Proteomes" id="UP001498421"/>
    </source>
</evidence>
<keyword evidence="11" id="KW-1185">Reference proteome</keyword>
<feature type="domain" description="DUF3645" evidence="9">
    <location>
        <begin position="325"/>
        <end position="358"/>
    </location>
</feature>
<keyword evidence="4" id="KW-0833">Ubl conjugation pathway</keyword>
<proteinExistence type="predicted"/>
<dbReference type="Proteomes" id="UP001498421">
    <property type="component" value="Unassembled WGS sequence"/>
</dbReference>
<dbReference type="PANTHER" id="PTHR13367:SF34">
    <property type="match status" value="1"/>
</dbReference>
<evidence type="ECO:0000256" key="1">
    <source>
        <dbReference type="ARBA" id="ARBA00000707"/>
    </source>
</evidence>
<dbReference type="EC" id="3.4.19.12" evidence="2"/>
<keyword evidence="5" id="KW-0378">Hydrolase</keyword>
<name>A0ABR1I086_9HYPO</name>
<dbReference type="InterPro" id="IPR022099">
    <property type="entry name" value="DUF3638"/>
</dbReference>
<keyword evidence="3" id="KW-0645">Protease</keyword>
<dbReference type="InterPro" id="IPR051346">
    <property type="entry name" value="OTU_Deubiquitinase"/>
</dbReference>